<gene>
    <name evidence="2" type="ORF">E7Z73_09790</name>
</gene>
<keyword evidence="1" id="KW-0812">Transmembrane</keyword>
<evidence type="ECO:0000256" key="1">
    <source>
        <dbReference type="SAM" id="Phobius"/>
    </source>
</evidence>
<evidence type="ECO:0000313" key="3">
    <source>
        <dbReference type="Proteomes" id="UP000762703"/>
    </source>
</evidence>
<sequence length="162" mass="17415">MKNLKILIIPLILFLTIAAISAHGVDVTADTMVIANETNGQLVKDIADANGKNISVYKFTSEDEVAHILEHSLNNTNKRILLVAYQDTANDFLKNHKEVSNRIIVVDNVTNDTILQGLNNIMNAPTGSSQEGNSFGLPLAIGIVIGLIVGVGCGILILKKKN</sequence>
<organism evidence="2 3">
    <name type="scientific">Methanobrevibacter millerae</name>
    <dbReference type="NCBI Taxonomy" id="230361"/>
    <lineage>
        <taxon>Archaea</taxon>
        <taxon>Methanobacteriati</taxon>
        <taxon>Methanobacteriota</taxon>
        <taxon>Methanomada group</taxon>
        <taxon>Methanobacteria</taxon>
        <taxon>Methanobacteriales</taxon>
        <taxon>Methanobacteriaceae</taxon>
        <taxon>Methanobrevibacter</taxon>
    </lineage>
</organism>
<dbReference type="Proteomes" id="UP000762703">
    <property type="component" value="Unassembled WGS sequence"/>
</dbReference>
<feature type="transmembrane region" description="Helical" evidence="1">
    <location>
        <begin position="135"/>
        <end position="158"/>
    </location>
</feature>
<name>A0A8T3VHP4_9EURY</name>
<comment type="caution">
    <text evidence="2">The sequence shown here is derived from an EMBL/GenBank/DDBJ whole genome shotgun (WGS) entry which is preliminary data.</text>
</comment>
<accession>A0A8T3VHP4</accession>
<protein>
    <submittedName>
        <fullName evidence="2">Uncharacterized protein</fullName>
    </submittedName>
</protein>
<dbReference type="EMBL" id="SUTE01000080">
    <property type="protein sequence ID" value="MBE6506005.1"/>
    <property type="molecule type" value="Genomic_DNA"/>
</dbReference>
<evidence type="ECO:0000313" key="2">
    <source>
        <dbReference type="EMBL" id="MBE6506005.1"/>
    </source>
</evidence>
<dbReference type="RefSeq" id="WP_303737654.1">
    <property type="nucleotide sequence ID" value="NZ_SUTE01000080.1"/>
</dbReference>
<reference evidence="2" key="1">
    <citation type="submission" date="2019-04" db="EMBL/GenBank/DDBJ databases">
        <title>Evolution of Biomass-Degrading Anaerobic Consortia Revealed by Metagenomics.</title>
        <authorList>
            <person name="Peng X."/>
        </authorList>
    </citation>
    <scope>NUCLEOTIDE SEQUENCE</scope>
    <source>
        <strain evidence="2">SIG12</strain>
    </source>
</reference>
<dbReference type="AlphaFoldDB" id="A0A8T3VHP4"/>
<keyword evidence="1" id="KW-0472">Membrane</keyword>
<proteinExistence type="predicted"/>
<keyword evidence="1" id="KW-1133">Transmembrane helix</keyword>